<dbReference type="Proteomes" id="UP000800094">
    <property type="component" value="Unassembled WGS sequence"/>
</dbReference>
<protein>
    <submittedName>
        <fullName evidence="2">Uncharacterized protein</fullName>
    </submittedName>
</protein>
<evidence type="ECO:0000256" key="1">
    <source>
        <dbReference type="SAM" id="MobiDB-lite"/>
    </source>
</evidence>
<feature type="compositionally biased region" description="Polar residues" evidence="1">
    <location>
        <begin position="144"/>
        <end position="156"/>
    </location>
</feature>
<organism evidence="2 3">
    <name type="scientific">Trematosphaeria pertusa</name>
    <dbReference type="NCBI Taxonomy" id="390896"/>
    <lineage>
        <taxon>Eukaryota</taxon>
        <taxon>Fungi</taxon>
        <taxon>Dikarya</taxon>
        <taxon>Ascomycota</taxon>
        <taxon>Pezizomycotina</taxon>
        <taxon>Dothideomycetes</taxon>
        <taxon>Pleosporomycetidae</taxon>
        <taxon>Pleosporales</taxon>
        <taxon>Massarineae</taxon>
        <taxon>Trematosphaeriaceae</taxon>
        <taxon>Trematosphaeria</taxon>
    </lineage>
</organism>
<feature type="compositionally biased region" description="Basic residues" evidence="1">
    <location>
        <begin position="157"/>
        <end position="168"/>
    </location>
</feature>
<proteinExistence type="predicted"/>
<feature type="region of interest" description="Disordered" evidence="1">
    <location>
        <begin position="64"/>
        <end position="91"/>
    </location>
</feature>
<keyword evidence="3" id="KW-1185">Reference proteome</keyword>
<feature type="region of interest" description="Disordered" evidence="1">
    <location>
        <begin position="110"/>
        <end position="132"/>
    </location>
</feature>
<accession>A0A6A6HS87</accession>
<gene>
    <name evidence="2" type="ORF">BU26DRAFT_205271</name>
</gene>
<name>A0A6A6HS87_9PLEO</name>
<reference evidence="2" key="1">
    <citation type="journal article" date="2020" name="Stud. Mycol.">
        <title>101 Dothideomycetes genomes: a test case for predicting lifestyles and emergence of pathogens.</title>
        <authorList>
            <person name="Haridas S."/>
            <person name="Albert R."/>
            <person name="Binder M."/>
            <person name="Bloem J."/>
            <person name="Labutti K."/>
            <person name="Salamov A."/>
            <person name="Andreopoulos B."/>
            <person name="Baker S."/>
            <person name="Barry K."/>
            <person name="Bills G."/>
            <person name="Bluhm B."/>
            <person name="Cannon C."/>
            <person name="Castanera R."/>
            <person name="Culley D."/>
            <person name="Daum C."/>
            <person name="Ezra D."/>
            <person name="Gonzalez J."/>
            <person name="Henrissat B."/>
            <person name="Kuo A."/>
            <person name="Liang C."/>
            <person name="Lipzen A."/>
            <person name="Lutzoni F."/>
            <person name="Magnuson J."/>
            <person name="Mondo S."/>
            <person name="Nolan M."/>
            <person name="Ohm R."/>
            <person name="Pangilinan J."/>
            <person name="Park H.-J."/>
            <person name="Ramirez L."/>
            <person name="Alfaro M."/>
            <person name="Sun H."/>
            <person name="Tritt A."/>
            <person name="Yoshinaga Y."/>
            <person name="Zwiers L.-H."/>
            <person name="Turgeon B."/>
            <person name="Goodwin S."/>
            <person name="Spatafora J."/>
            <person name="Crous P."/>
            <person name="Grigoriev I."/>
        </authorList>
    </citation>
    <scope>NUCLEOTIDE SEQUENCE</scope>
    <source>
        <strain evidence="2">CBS 122368</strain>
    </source>
</reference>
<sequence length="168" mass="19171">MHHGQVKCARLRIVEDEWKLILSPRDVYIDSKVTGIHSSIRYMLLRYIYISHIPKVFVGNGPIPNREQHSGRPLPSRALQRSRMPPSQPNLLQVGCYPTKLHLYTTQAFERSSKDNNSSPPPAHSPSHIFDPRTIISHYVNTSTTIKRPSTITSARHSQRPSHSPHTK</sequence>
<feature type="region of interest" description="Disordered" evidence="1">
    <location>
        <begin position="144"/>
        <end position="168"/>
    </location>
</feature>
<evidence type="ECO:0000313" key="2">
    <source>
        <dbReference type="EMBL" id="KAF2240672.1"/>
    </source>
</evidence>
<evidence type="ECO:0000313" key="3">
    <source>
        <dbReference type="Proteomes" id="UP000800094"/>
    </source>
</evidence>
<dbReference type="EMBL" id="ML987216">
    <property type="protein sequence ID" value="KAF2240672.1"/>
    <property type="molecule type" value="Genomic_DNA"/>
</dbReference>
<dbReference type="AlphaFoldDB" id="A0A6A6HS87"/>
<dbReference type="GeneID" id="54573908"/>
<dbReference type="RefSeq" id="XP_033675676.1">
    <property type="nucleotide sequence ID" value="XM_033820578.1"/>
</dbReference>